<dbReference type="InterPro" id="IPR000055">
    <property type="entry name" value="Restrct_endonuc_typeI_TRD"/>
</dbReference>
<evidence type="ECO:0000256" key="4">
    <source>
        <dbReference type="SAM" id="Coils"/>
    </source>
</evidence>
<dbReference type="REBASE" id="207996">
    <property type="entry name" value="S.Cco12799ORF1165P"/>
</dbReference>
<evidence type="ECO:0000256" key="2">
    <source>
        <dbReference type="ARBA" id="ARBA00022747"/>
    </source>
</evidence>
<feature type="coiled-coil region" evidence="4">
    <location>
        <begin position="383"/>
        <end position="410"/>
    </location>
</feature>
<sequence>MLRIRAKKRSKQDERVSCGAWAMSEFKNLPSGWKVVRLGDIAEKSILKNRNNLIKLVLSNSAIDGLVAQNEYFDKDIANKENIQDYYIVDLGDFVYNPRISQSAPTGPINRNMLSKGIVSPLYTVFTVQDEILAKFLAYFFKTIVWQNQVKSVANYGARYDRINITDNAFFSLKILLPPLDEQKKIAEILSTWDEAINLTINLIESKKQFKKALMQNLLTAKICFPQFKDEWKETKLGEICDISAGTSKSRFIGDGKFYIVDMGSITQDGLLNLTKTTNLSQDFLDFGDLVMPKDDIGGGKIIGKVAVIDKDNTYVLSDHIFRIKTTENSNFLAYLINSDLINKKIRREVSGTAQLGLSKRTIENLKIKLPNLKEQQKIAEVLTACDDEINLLNLKLENLKKQKQGLMQKLLSGKVRI</sequence>
<keyword evidence="3" id="KW-0238">DNA-binding</keyword>
<dbReference type="Gene3D" id="3.90.220.20">
    <property type="entry name" value="DNA methylase specificity domains"/>
    <property type="match status" value="2"/>
</dbReference>
<feature type="domain" description="Type I restriction modification DNA specificity" evidence="5">
    <location>
        <begin position="230"/>
        <end position="400"/>
    </location>
</feature>
<feature type="domain" description="Type I restriction modification DNA specificity" evidence="5">
    <location>
        <begin position="30"/>
        <end position="202"/>
    </location>
</feature>
<accession>A0A1Y5NFJ8</accession>
<organism evidence="6 7">
    <name type="scientific">Campylobacter concisus</name>
    <dbReference type="NCBI Taxonomy" id="199"/>
    <lineage>
        <taxon>Bacteria</taxon>
        <taxon>Pseudomonadati</taxon>
        <taxon>Campylobacterota</taxon>
        <taxon>Epsilonproteobacteria</taxon>
        <taxon>Campylobacterales</taxon>
        <taxon>Campylobacteraceae</taxon>
        <taxon>Campylobacter</taxon>
    </lineage>
</organism>
<evidence type="ECO:0000313" key="6">
    <source>
        <dbReference type="EMBL" id="OUT19557.1"/>
    </source>
</evidence>
<gene>
    <name evidence="6" type="ORF">B9N60_01160</name>
</gene>
<dbReference type="GO" id="GO:0009307">
    <property type="term" value="P:DNA restriction-modification system"/>
    <property type="evidence" value="ECO:0007669"/>
    <property type="project" value="UniProtKB-KW"/>
</dbReference>
<name>A0A1Y5NFJ8_9BACT</name>
<dbReference type="Proteomes" id="UP000195893">
    <property type="component" value="Unassembled WGS sequence"/>
</dbReference>
<dbReference type="EMBL" id="NDYQ01000001">
    <property type="protein sequence ID" value="OUT19557.1"/>
    <property type="molecule type" value="Genomic_DNA"/>
</dbReference>
<comment type="caution">
    <text evidence="6">The sequence shown here is derived from an EMBL/GenBank/DDBJ whole genome shotgun (WGS) entry which is preliminary data.</text>
</comment>
<dbReference type="Pfam" id="PF01420">
    <property type="entry name" value="Methylase_S"/>
    <property type="match status" value="2"/>
</dbReference>
<comment type="similarity">
    <text evidence="1">Belongs to the type-I restriction system S methylase family.</text>
</comment>
<dbReference type="SUPFAM" id="SSF116734">
    <property type="entry name" value="DNA methylase specificity domain"/>
    <property type="match status" value="2"/>
</dbReference>
<keyword evidence="2" id="KW-0680">Restriction system</keyword>
<proteinExistence type="inferred from homology"/>
<protein>
    <recommendedName>
        <fullName evidence="5">Type I restriction modification DNA specificity domain-containing protein</fullName>
    </recommendedName>
</protein>
<dbReference type="PANTHER" id="PTHR30408">
    <property type="entry name" value="TYPE-1 RESTRICTION ENZYME ECOKI SPECIFICITY PROTEIN"/>
    <property type="match status" value="1"/>
</dbReference>
<keyword evidence="4" id="KW-0175">Coiled coil</keyword>
<dbReference type="InterPro" id="IPR044946">
    <property type="entry name" value="Restrct_endonuc_typeI_TRD_sf"/>
</dbReference>
<evidence type="ECO:0000256" key="1">
    <source>
        <dbReference type="ARBA" id="ARBA00010923"/>
    </source>
</evidence>
<dbReference type="GO" id="GO:0003677">
    <property type="term" value="F:DNA binding"/>
    <property type="evidence" value="ECO:0007669"/>
    <property type="project" value="UniProtKB-KW"/>
</dbReference>
<dbReference type="AlphaFoldDB" id="A0A1Y5NFJ8"/>
<evidence type="ECO:0000259" key="5">
    <source>
        <dbReference type="Pfam" id="PF01420"/>
    </source>
</evidence>
<evidence type="ECO:0000256" key="3">
    <source>
        <dbReference type="ARBA" id="ARBA00023125"/>
    </source>
</evidence>
<dbReference type="PANTHER" id="PTHR30408:SF12">
    <property type="entry name" value="TYPE I RESTRICTION ENZYME MJAVIII SPECIFICITY SUBUNIT"/>
    <property type="match status" value="1"/>
</dbReference>
<reference evidence="6 7" key="1">
    <citation type="submission" date="2017-04" db="EMBL/GenBank/DDBJ databases">
        <title>Complete genome of Campylobacter concisus ATCC 33237T and draft genomes for an additional eight well characterized C. concisus strains.</title>
        <authorList>
            <person name="Cornelius A.J."/>
            <person name="Miller W.G."/>
            <person name="Lastovica A.J."/>
            <person name="On S.L."/>
            <person name="French N.P."/>
            <person name="Vandenberg O."/>
            <person name="Biggs P.J."/>
        </authorList>
    </citation>
    <scope>NUCLEOTIDE SEQUENCE [LARGE SCALE GENOMIC DNA]</scope>
    <source>
        <strain evidence="6 7">Lasto127.99</strain>
    </source>
</reference>
<dbReference type="InterPro" id="IPR052021">
    <property type="entry name" value="Type-I_RS_S_subunit"/>
</dbReference>
<evidence type="ECO:0000313" key="7">
    <source>
        <dbReference type="Proteomes" id="UP000195893"/>
    </source>
</evidence>